<evidence type="ECO:0000313" key="1">
    <source>
        <dbReference type="EMBL" id="GHE10922.1"/>
    </source>
</evidence>
<accession>A0A919D541</accession>
<comment type="caution">
    <text evidence="1">The sequence shown here is derived from an EMBL/GenBank/DDBJ whole genome shotgun (WGS) entry which is preliminary data.</text>
</comment>
<sequence length="257" mass="28396">MSAYVQPAVLANMANLNRSWVTKAAQLGLVNPSALDGEDLIVVRVFAFVDQLVWPGRKRSRSEARAMEPWQSLAVNAAREAARDNATKLNSILWITPEGVEVTNEIGTHIAFVLEHQGSNFVAVPIGEWVSELPPNLETIFHWPRKLADTTITVHDTAIDVLAFSTISQQVTVFATSTKPLDDTSYGKVRQHAASEHPGSAVRIIERRANGAPSPWFELCDLPDGGLARRPLDYTSLLNEYGPQLKHLGRRPDRETT</sequence>
<name>A0A919D541_9ACTN</name>
<reference evidence="1" key="1">
    <citation type="journal article" date="2014" name="Int. J. Syst. Evol. Microbiol.">
        <title>Complete genome sequence of Corynebacterium casei LMG S-19264T (=DSM 44701T), isolated from a smear-ripened cheese.</title>
        <authorList>
            <consortium name="US DOE Joint Genome Institute (JGI-PGF)"/>
            <person name="Walter F."/>
            <person name="Albersmeier A."/>
            <person name="Kalinowski J."/>
            <person name="Ruckert C."/>
        </authorList>
    </citation>
    <scope>NUCLEOTIDE SEQUENCE</scope>
    <source>
        <strain evidence="1">JCM 4714</strain>
    </source>
</reference>
<organism evidence="1 2">
    <name type="scientific">Streptomyces alanosinicus</name>
    <dbReference type="NCBI Taxonomy" id="68171"/>
    <lineage>
        <taxon>Bacteria</taxon>
        <taxon>Bacillati</taxon>
        <taxon>Actinomycetota</taxon>
        <taxon>Actinomycetes</taxon>
        <taxon>Kitasatosporales</taxon>
        <taxon>Streptomycetaceae</taxon>
        <taxon>Streptomyces</taxon>
    </lineage>
</organism>
<proteinExistence type="predicted"/>
<keyword evidence="2" id="KW-1185">Reference proteome</keyword>
<evidence type="ECO:0000313" key="2">
    <source>
        <dbReference type="Proteomes" id="UP000655443"/>
    </source>
</evidence>
<gene>
    <name evidence="1" type="ORF">GCM10010339_68660</name>
</gene>
<reference evidence="1" key="2">
    <citation type="submission" date="2020-09" db="EMBL/GenBank/DDBJ databases">
        <authorList>
            <person name="Sun Q."/>
            <person name="Ohkuma M."/>
        </authorList>
    </citation>
    <scope>NUCLEOTIDE SEQUENCE</scope>
    <source>
        <strain evidence="1">JCM 4714</strain>
    </source>
</reference>
<protein>
    <submittedName>
        <fullName evidence="1">Uncharacterized protein</fullName>
    </submittedName>
</protein>
<dbReference type="AlphaFoldDB" id="A0A919D541"/>
<dbReference type="EMBL" id="BMVG01000026">
    <property type="protein sequence ID" value="GHE10922.1"/>
    <property type="molecule type" value="Genomic_DNA"/>
</dbReference>
<dbReference type="Proteomes" id="UP000655443">
    <property type="component" value="Unassembled WGS sequence"/>
</dbReference>